<feature type="region of interest" description="Disordered" evidence="1">
    <location>
        <begin position="1207"/>
        <end position="1488"/>
    </location>
</feature>
<sequence>MPGAASELRSDSARSLSPPVSPSLSSFLASPAPTRVPCRPTSERDGREHTGVASARRSRTAKGQGPWNDEQARAPRGDNEGGSSTRRERQDGTPDTWRETSPPRSGTRLLSKPETPHRAQHVERRGARASISGSRFPSPPSPAMKRSRLQRRGRKRIPGEKHAEAGACRVSTSKSGEEPLRDSPAGTEGRQARREEERASRDKSEEGRGWGGDGDEAAGEAGLFGESSEEDEKAEANATSSQASRPSTRQGLKRSQSQAFCRPASLQKPRLQLRHPSASFEASVGGSSPVSSSPRTSSPEFPRSSEASSPGFLSSPVRPVISPSSLFSSSVRRSPHSVGDAESEGAVSPSGQAEAPSALETEFRKMRSPSFFRMTRRQSPSWDNFYALSPTGKRALSNAESQRGEDPRHLSRGNLSRLLSPWSRNSPHASEASKEASAAGAPKRPHGLKGLECLSGLEDPERQLSLPALHSRQSWRGSPSVSPARLRSSSPFSSSPLSKARELWRRLSSSRSGLEPDTKSGAQETGPLDPVSDRKLKEGQLPPSAVHASPRDPAEKNTVSVVSPSFWSFSSPVSSRQGNPIASVCSSVGDSRLPEDLGRDASPESPFFMSVSAGGQTDRAMSGDKTSLSRSTLAYTTCVQSLGEESASEAKEETETASPEATGATLRRAPYETRRGVSSPSSLSAHSQAFVFTDKESFLRKSPIKADLGALPSLSPPYVSSRSVSSSASSRNRFVDVSPSLLRSLSPSPLHRARSVSSVSFPASSFLPSDLCSPQCSSQRQNASASGQDDLSEAGASQSPAGSAWRGAAVSEDFRLNDAVNKTLKEAKETKGQGDNATRLARLETAVRALWSLQGDEEALQVLSRHTSLFLAEKRQKETFEQARRREETAPKPEAPRREGRKSSPLHLVDMASLFSEGTGDGRLSEETDKREESDEGDQRAFSFAFSPKNASVPAFFEEPSRCSSAPDAVLTPSRLSRRVDRRPGSPGAQAGRTGDRASGGVSRKPLSLFPLADLSPSTASQGDSRGSGLFSCSVLRTRTSASGLVSETGTEQAQGDTSPLGSALPPTRGVQGGGGGQSTVVSEGGAPGVEAEDAGERDVERRGNHGAKSASARRVNEELRGGVSEGLQGEKEDEKHLEANDAEKDNIVEFVMSVVHRTMSKSRIPGEQEGDEAAAKEAKQKARLHSLLLQLESLSDTLKTALQEQEVKGACDGGEKSDADGSKAVREPQETDASRPAPVGDARTSEKAFPLSTCPATSCPASPLLSTGERAGEAQSPAQGLAEEKTEKGGVSLASTVPSPAPKRLADASVQTEEVLNDSLGSSESPSSLSKSLSPAASSCPSSDAASGASGDSGASAAPKPSGKGKPPGRPPGESSSAHALGAKATPKEAATAPGKVAPGSKKGKPPGPPPGAPKAPASTPAQDAASKKGAPPGPPPGTGSTPGGKGLPPKKGGPPGGKGPPPGKGPPGKGPPGKGGPKAKGLAIFSGPQFLIPEKHVPKPPPGFKAATKLQWTPLSEDKVTGTVFEGLLDRYPLASPKLQGESEESFSASCVASGQPGEDAPPDGAICSAVTPEASIKEPKGEESPPHGVPGASEASAKKSVPGEGRTPSAASQSGQSAASAAPEAAKEAGEEAQSTGQCLFSSLSAEDLPREMMLDASEKRETAESLRREGDAAGAEGRSGDPFPSASQKRPFRYRLDFVQLFDLFYHDEKELQLKAKKSSGGTGAGEGGGPKKKSGVLDAKATQNVEICLKKYKLSTVEEFKALAAQIDDPTTLAIDLNLAENITLYWPEPSACEALKAKSPENALQLPLADQLYFTLLNQVALGSEKLNFFLQRRAVDEELESKREKLDKYCGAIELLAQTLESDAFKDILGLVVRLGNCVNRGSKEGFGFKLKDFVGQLAACTSKDRSTNLFRVIVQTVLEQNPSACDEMRALQDVDAAKAIDLKDLLQFGDIEKKLGAWAKQIGDRRSAFGGAADKMEKWIESREARLCELKKKAEDAETLQVRLRGLMGLTKADCVWPEPLRWFGQFYSHFEAIAKEYRGAKDRDRQKAEREAKKKNDVLRRATTIGAPAISSLSSEKPMQGVPLRPAGLDPSLARLSSATQSRFPGLLSPTGGGGGNFFSGVGASFHSSPPLQRFNTYANHSGGKTGGFRSPSPLSPGAAAKSVARVRRASEAGKSAEGQEAPAEAASSGLAEKAGEEEKQCGAEAGDDGEADENASGGQEDGAAAAPSLSPETDEGLRVEPESLLERADQREREDEGKQVDAEEDAANLMASVDEEGRGLAPRIMAAWAQARSPHMGRYQGCKRGGRGLGRFPGILRDKSKKISCDGAESSLLVPSLYQTRTAVGASGNSPLPSPRPSPTAATNASFTVRSLRDPSPLPVASGVSTLPTSSGVTTVPVPSDVSTSAEFMFPFAKARPKTGSRGRARCVEKHEQKSEDVHKVVGGSSAASFLVSAASSLGLEKTKRREDKTEAVQKARAGDKATAVVPRNKAALCVSPVPTTSPHGCSRPFTRSTRVSGGELSEPSGSVPCLSEADKEWVRCGGGYCEVSLSSTAGPSGARQQRDSRGSTAASHSFSLSGAGSSRASSGRQGSVGAEAKDGSEGLTNSTRVGRRRSQGAIGAEETEKGKTGVEKGLKMLGKGLSAGKFQSTPEHQAPPPLEDLAFARDSLETPAEAGLDALVREVKAVDVARKRMEAARNRDGETDVSARDRKESHPCPFSPQAGRSGLDIGGKDFDRSMVGDSVRKVRTRVTGGRDGSIERQATNPYIAANVPRHPRRWEPGGRMTQGRKVPAGLSALGSDLNPPSAHGSGSPSEAAISDGGEVARQTKGGGESADAAV</sequence>
<accession>A0A086LE72</accession>
<dbReference type="InterPro" id="IPR015425">
    <property type="entry name" value="FH2_Formin"/>
</dbReference>
<feature type="compositionally biased region" description="Polar residues" evidence="1">
    <location>
        <begin position="1639"/>
        <end position="1648"/>
    </location>
</feature>
<evidence type="ECO:0000313" key="4">
    <source>
        <dbReference type="Proteomes" id="UP000028838"/>
    </source>
</evidence>
<dbReference type="PROSITE" id="PS51444">
    <property type="entry name" value="FH2"/>
    <property type="match status" value="1"/>
</dbReference>
<feature type="region of interest" description="Disordered" evidence="1">
    <location>
        <begin position="644"/>
        <end position="681"/>
    </location>
</feature>
<evidence type="ECO:0000259" key="2">
    <source>
        <dbReference type="PROSITE" id="PS51444"/>
    </source>
</evidence>
<feature type="compositionally biased region" description="Low complexity" evidence="1">
    <location>
        <begin position="1373"/>
        <end position="1402"/>
    </location>
</feature>
<feature type="compositionally biased region" description="Low complexity" evidence="1">
    <location>
        <begin position="2580"/>
        <end position="2605"/>
    </location>
</feature>
<feature type="compositionally biased region" description="Basic and acidic residues" evidence="1">
    <location>
        <begin position="114"/>
        <end position="126"/>
    </location>
</feature>
<feature type="region of interest" description="Disordered" evidence="1">
    <location>
        <begin position="571"/>
        <end position="627"/>
    </location>
</feature>
<reference evidence="3 4" key="1">
    <citation type="submission" date="2014-07" db="EMBL/GenBank/DDBJ databases">
        <authorList>
            <person name="Sibley D."/>
            <person name="Venepally P."/>
            <person name="Karamycheva S."/>
            <person name="Hadjithomas M."/>
            <person name="Khan A."/>
            <person name="Brunk B."/>
            <person name="Roos D."/>
            <person name="Caler E."/>
            <person name="Lorenzi H."/>
        </authorList>
    </citation>
    <scope>NUCLEOTIDE SEQUENCE [LARGE SCALE GENOMIC DNA]</scope>
    <source>
        <strain evidence="3 4">FOU</strain>
    </source>
</reference>
<feature type="region of interest" description="Disordered" evidence="1">
    <location>
        <begin position="2142"/>
        <end position="2280"/>
    </location>
</feature>
<feature type="compositionally biased region" description="Polar residues" evidence="1">
    <location>
        <begin position="471"/>
        <end position="481"/>
    </location>
</feature>
<feature type="compositionally biased region" description="Basic and acidic residues" evidence="1">
    <location>
        <begin position="2245"/>
        <end position="2271"/>
    </location>
</feature>
<feature type="region of interest" description="Disordered" evidence="1">
    <location>
        <begin position="959"/>
        <end position="1030"/>
    </location>
</feature>
<feature type="region of interest" description="Disordered" evidence="1">
    <location>
        <begin position="2561"/>
        <end position="2647"/>
    </location>
</feature>
<feature type="region of interest" description="Disordered" evidence="1">
    <location>
        <begin position="393"/>
        <end position="558"/>
    </location>
</feature>
<feature type="compositionally biased region" description="Low complexity" evidence="1">
    <location>
        <begin position="426"/>
        <end position="442"/>
    </location>
</feature>
<feature type="region of interest" description="Disordered" evidence="1">
    <location>
        <begin position="2506"/>
        <end position="2539"/>
    </location>
</feature>
<feature type="compositionally biased region" description="Basic and acidic residues" evidence="1">
    <location>
        <begin position="1207"/>
        <end position="1234"/>
    </location>
</feature>
<feature type="compositionally biased region" description="Polar residues" evidence="1">
    <location>
        <begin position="1044"/>
        <end position="1061"/>
    </location>
</feature>
<feature type="compositionally biased region" description="Polar residues" evidence="1">
    <location>
        <begin position="1016"/>
        <end position="1025"/>
    </location>
</feature>
<proteinExistence type="predicted"/>
<evidence type="ECO:0000256" key="1">
    <source>
        <dbReference type="SAM" id="MobiDB-lite"/>
    </source>
</evidence>
<feature type="compositionally biased region" description="Polar residues" evidence="1">
    <location>
        <begin position="777"/>
        <end position="801"/>
    </location>
</feature>
<feature type="compositionally biased region" description="Basic and acidic residues" evidence="1">
    <location>
        <begin position="592"/>
        <end position="602"/>
    </location>
</feature>
<dbReference type="SMR" id="A0A086LE72"/>
<feature type="compositionally biased region" description="Basic residues" evidence="1">
    <location>
        <begin position="145"/>
        <end position="156"/>
    </location>
</feature>
<name>A0A086LE72_TOXGO</name>
<feature type="compositionally biased region" description="Low complexity" evidence="1">
    <location>
        <begin position="482"/>
        <end position="498"/>
    </location>
</feature>
<feature type="region of interest" description="Disordered" evidence="1">
    <location>
        <begin position="1538"/>
        <end position="1692"/>
    </location>
</feature>
<feature type="compositionally biased region" description="Pro residues" evidence="1">
    <location>
        <begin position="1459"/>
        <end position="1472"/>
    </location>
</feature>
<feature type="compositionally biased region" description="Basic and acidic residues" evidence="1">
    <location>
        <begin position="879"/>
        <end position="902"/>
    </location>
</feature>
<feature type="region of interest" description="Disordered" evidence="1">
    <location>
        <begin position="777"/>
        <end position="806"/>
    </location>
</feature>
<feature type="compositionally biased region" description="Low complexity" evidence="1">
    <location>
        <begin position="656"/>
        <end position="665"/>
    </location>
</feature>
<dbReference type="VEuPathDB" id="ToxoDB:TGFOU_213370"/>
<feature type="compositionally biased region" description="Polar residues" evidence="1">
    <location>
        <begin position="2370"/>
        <end position="2379"/>
    </location>
</feature>
<feature type="domain" description="FH2" evidence="2">
    <location>
        <begin position="1660"/>
        <end position="2065"/>
    </location>
</feature>
<dbReference type="InterPro" id="IPR042201">
    <property type="entry name" value="FH2_Formin_sf"/>
</dbReference>
<feature type="compositionally biased region" description="Basic and acidic residues" evidence="1">
    <location>
        <begin position="2633"/>
        <end position="2645"/>
    </location>
</feature>
<feature type="compositionally biased region" description="Low complexity" evidence="1">
    <location>
        <begin position="314"/>
        <end position="338"/>
    </location>
</feature>
<feature type="compositionally biased region" description="Low complexity" evidence="1">
    <location>
        <begin position="1320"/>
        <end position="1366"/>
    </location>
</feature>
<feature type="compositionally biased region" description="Basic and acidic residues" evidence="1">
    <location>
        <begin position="1129"/>
        <end position="1143"/>
    </location>
</feature>
<gene>
    <name evidence="3" type="ORF">TGFOU_213370</name>
</gene>
<feature type="compositionally biased region" description="Basic and acidic residues" evidence="1">
    <location>
        <begin position="1651"/>
        <end position="1675"/>
    </location>
</feature>
<feature type="region of interest" description="Disordered" evidence="1">
    <location>
        <begin position="1044"/>
        <end position="1143"/>
    </location>
</feature>
<feature type="compositionally biased region" description="Polar residues" evidence="1">
    <location>
        <begin position="237"/>
        <end position="259"/>
    </location>
</feature>
<dbReference type="Proteomes" id="UP000028838">
    <property type="component" value="Unassembled WGS sequence"/>
</dbReference>
<protein>
    <submittedName>
        <fullName evidence="3">Formin FRM3</fullName>
    </submittedName>
</protein>
<feature type="compositionally biased region" description="Low complexity" evidence="1">
    <location>
        <begin position="1611"/>
        <end position="1627"/>
    </location>
</feature>
<feature type="region of interest" description="Disordered" evidence="1">
    <location>
        <begin position="879"/>
        <end position="939"/>
    </location>
</feature>
<feature type="compositionally biased region" description="Basic and acidic residues" evidence="1">
    <location>
        <begin position="2706"/>
        <end position="2725"/>
    </location>
</feature>
<feature type="region of interest" description="Disordered" evidence="1">
    <location>
        <begin position="1720"/>
        <end position="1741"/>
    </location>
</feature>
<feature type="compositionally biased region" description="Basic and acidic residues" evidence="1">
    <location>
        <begin position="1578"/>
        <end position="1588"/>
    </location>
</feature>
<feature type="region of interest" description="Disordered" evidence="1">
    <location>
        <begin position="2472"/>
        <end position="2491"/>
    </location>
</feature>
<feature type="compositionally biased region" description="Low complexity" evidence="1">
    <location>
        <begin position="13"/>
        <end position="33"/>
    </location>
</feature>
<organism evidence="3 4">
    <name type="scientific">Toxoplasma gondii FOU</name>
    <dbReference type="NCBI Taxonomy" id="943167"/>
    <lineage>
        <taxon>Eukaryota</taxon>
        <taxon>Sar</taxon>
        <taxon>Alveolata</taxon>
        <taxon>Apicomplexa</taxon>
        <taxon>Conoidasida</taxon>
        <taxon>Coccidia</taxon>
        <taxon>Eucoccidiorida</taxon>
        <taxon>Eimeriorina</taxon>
        <taxon>Sarcocystidae</taxon>
        <taxon>Toxoplasma</taxon>
    </lineage>
</organism>
<feature type="region of interest" description="Disordered" evidence="1">
    <location>
        <begin position="2353"/>
        <end position="2406"/>
    </location>
</feature>
<feature type="compositionally biased region" description="Basic and acidic residues" evidence="1">
    <location>
        <begin position="923"/>
        <end position="939"/>
    </location>
</feature>
<dbReference type="Gene3D" id="1.20.58.2220">
    <property type="entry name" value="Formin, FH2 domain"/>
    <property type="match status" value="1"/>
</dbReference>
<feature type="region of interest" description="Disordered" evidence="1">
    <location>
        <begin position="2706"/>
        <end position="2849"/>
    </location>
</feature>
<evidence type="ECO:0000313" key="3">
    <source>
        <dbReference type="EMBL" id="KFG54940.1"/>
    </source>
</evidence>
<feature type="compositionally biased region" description="Basic and acidic residues" evidence="1">
    <location>
        <begin position="41"/>
        <end position="50"/>
    </location>
</feature>
<dbReference type="OrthoDB" id="332778at2759"/>
<feature type="compositionally biased region" description="Low complexity" evidence="1">
    <location>
        <begin position="2392"/>
        <end position="2406"/>
    </location>
</feature>
<feature type="compositionally biased region" description="Basic and acidic residues" evidence="1">
    <location>
        <begin position="70"/>
        <end position="98"/>
    </location>
</feature>
<feature type="compositionally biased region" description="Basic and acidic residues" evidence="1">
    <location>
        <begin position="190"/>
        <end position="208"/>
    </location>
</feature>
<comment type="caution">
    <text evidence="3">The sequence shown here is derived from an EMBL/GenBank/DDBJ whole genome shotgun (WGS) entry which is preliminary data.</text>
</comment>
<feature type="region of interest" description="Disordered" evidence="1">
    <location>
        <begin position="1"/>
        <end position="374"/>
    </location>
</feature>
<feature type="compositionally biased region" description="Low complexity" evidence="1">
    <location>
        <begin position="283"/>
        <end position="306"/>
    </location>
</feature>
<dbReference type="Pfam" id="PF02181">
    <property type="entry name" value="FH2"/>
    <property type="match status" value="1"/>
</dbReference>
<feature type="compositionally biased region" description="Basic and acidic residues" evidence="1">
    <location>
        <begin position="1095"/>
        <end position="1104"/>
    </location>
</feature>
<feature type="compositionally biased region" description="Basic and acidic residues" evidence="1">
    <location>
        <begin position="2741"/>
        <end position="2755"/>
    </location>
</feature>
<feature type="compositionally biased region" description="Polar residues" evidence="1">
    <location>
        <begin position="576"/>
        <end position="589"/>
    </location>
</feature>
<feature type="compositionally biased region" description="Basic and acidic residues" evidence="1">
    <location>
        <begin position="2472"/>
        <end position="2490"/>
    </location>
</feature>
<dbReference type="SUPFAM" id="SSF101447">
    <property type="entry name" value="Formin homology 2 domain (FH2 domain)"/>
    <property type="match status" value="1"/>
</dbReference>
<dbReference type="EMBL" id="AEYH02000425">
    <property type="protein sequence ID" value="KFG54940.1"/>
    <property type="molecule type" value="Genomic_DNA"/>
</dbReference>
<feature type="compositionally biased region" description="Polar residues" evidence="1">
    <location>
        <begin position="2508"/>
        <end position="2526"/>
    </location>
</feature>